<feature type="transmembrane region" description="Helical" evidence="1">
    <location>
        <begin position="320"/>
        <end position="339"/>
    </location>
</feature>
<keyword evidence="1" id="KW-0812">Transmembrane</keyword>
<dbReference type="EMBL" id="CP026606">
    <property type="protein sequence ID" value="AVB77106.1"/>
    <property type="molecule type" value="Genomic_DNA"/>
</dbReference>
<evidence type="ECO:0000313" key="6">
    <source>
        <dbReference type="Proteomes" id="UP000567099"/>
    </source>
</evidence>
<evidence type="ECO:0000313" key="5">
    <source>
        <dbReference type="Proteomes" id="UP000239462"/>
    </source>
</evidence>
<feature type="transmembrane region" description="Helical" evidence="1">
    <location>
        <begin position="351"/>
        <end position="376"/>
    </location>
</feature>
<keyword evidence="1" id="KW-0472">Membrane</keyword>
<dbReference type="Proteomes" id="UP000590564">
    <property type="component" value="Unassembled WGS sequence"/>
</dbReference>
<dbReference type="EMBL" id="JACHED010000001">
    <property type="protein sequence ID" value="MBB6496376.1"/>
    <property type="molecule type" value="Genomic_DNA"/>
</dbReference>
<dbReference type="Proteomes" id="UP000567099">
    <property type="component" value="Unassembled WGS sequence"/>
</dbReference>
<reference evidence="3 6" key="3">
    <citation type="submission" date="2020-07" db="EMBL/GenBank/DDBJ databases">
        <title>Genomic Encyclopedia of Type Strains, Phase IV (KMG-V): Genome sequencing to study the core and pangenomes of soil and plant-associated prokaryotes.</title>
        <authorList>
            <person name="Whitman W."/>
        </authorList>
    </citation>
    <scope>NUCLEOTIDE SEQUENCE [LARGE SCALE GENOMIC DNA]</scope>
    <source>
        <strain evidence="3 6">C13</strain>
        <strain evidence="4 7">D1</strain>
    </source>
</reference>
<feature type="transmembrane region" description="Helical" evidence="1">
    <location>
        <begin position="189"/>
        <end position="216"/>
    </location>
</feature>
<dbReference type="InterPro" id="IPR002760">
    <property type="entry name" value="O_anti_polymase"/>
</dbReference>
<name>A0A2L1CDF7_METMI</name>
<sequence length="391" mass="44207">MLKNNFEKSKNYFKEKYGLGLDNPIVIIFIGYFLIFLLAIPYFGEFGLNSLLKMILVVFGNLAIFSIPFFINFEKKMKLDKLNLKMFSGILLGFSMFFGVFVLSGSVLSAMLFSGLVFLILHIFIKNYCSEKISKIMFLIGVVSFLAMVLIYGTLPITDYTVRMAISDDPLRLISSGALTFASLFNFGYFLVSFAILAVTGYKANVLVLIVAFLLYNYKNNKISAKKIFLIGIFTVLFLGIMAKAILSSSGQSWSLNFLEILSYRAYFDLMTLEKIIMYPTALYGKIAFTPGGESLIGEIIHGYRHNITSTLFGPIYLDLGYYSLIFSLIFGIISKLIYKKSDTKIYSIYGAVLLSMCEIGINYGFLVTMLMFLYVSENLHKKPIINKKIF</sequence>
<feature type="transmembrane region" description="Helical" evidence="1">
    <location>
        <begin position="136"/>
        <end position="155"/>
    </location>
</feature>
<feature type="transmembrane region" description="Helical" evidence="1">
    <location>
        <begin position="107"/>
        <end position="124"/>
    </location>
</feature>
<dbReference type="KEGG" id="mmad:MMJJ_17350"/>
<organism evidence="2 5">
    <name type="scientific">Methanococcus maripaludis</name>
    <name type="common">Methanococcus deltae</name>
    <dbReference type="NCBI Taxonomy" id="39152"/>
    <lineage>
        <taxon>Archaea</taxon>
        <taxon>Methanobacteriati</taxon>
        <taxon>Methanobacteriota</taxon>
        <taxon>Methanomada group</taxon>
        <taxon>Methanococci</taxon>
        <taxon>Methanococcales</taxon>
        <taxon>Methanococcaceae</taxon>
        <taxon>Methanococcus</taxon>
    </lineage>
</organism>
<evidence type="ECO:0000313" key="4">
    <source>
        <dbReference type="EMBL" id="MBB6496376.1"/>
    </source>
</evidence>
<gene>
    <name evidence="3" type="ORF">HNP94_000618</name>
    <name evidence="4" type="ORF">HNP96_000397</name>
    <name evidence="2" type="ORF">MMJJ_17350</name>
</gene>
<evidence type="ECO:0000313" key="3">
    <source>
        <dbReference type="EMBL" id="MBA2863618.1"/>
    </source>
</evidence>
<dbReference type="GeneID" id="36102818"/>
<feature type="transmembrane region" description="Helical" evidence="1">
    <location>
        <begin position="228"/>
        <end position="247"/>
    </location>
</feature>
<protein>
    <submittedName>
        <fullName evidence="3">Putative membrane protein</fullName>
    </submittedName>
</protein>
<dbReference type="RefSeq" id="WP_104838465.1">
    <property type="nucleotide sequence ID" value="NZ_CP026606.1"/>
</dbReference>
<dbReference type="Pfam" id="PF01901">
    <property type="entry name" value="O_anti_polymase"/>
    <property type="match status" value="1"/>
</dbReference>
<reference evidence="5" key="1">
    <citation type="journal article" date="2018" name="Genome Announc.">
        <title>Complete Genome Sequence of the Methanococcus maripaludis Type Strain JJ (DSM 2067), a Model for Selenoprotein Synthesis in Archaea.</title>
        <authorList>
            <person name="Poehlein A."/>
            <person name="Heym D."/>
            <person name="Quitzke V."/>
            <person name="Fersch J."/>
            <person name="Daniel R."/>
            <person name="Rother M."/>
        </authorList>
    </citation>
    <scope>NUCLEOTIDE SEQUENCE [LARGE SCALE GENOMIC DNA]</scope>
    <source>
        <strain evidence="5">DSM 2067</strain>
    </source>
</reference>
<feature type="transmembrane region" description="Helical" evidence="1">
    <location>
        <begin position="82"/>
        <end position="101"/>
    </location>
</feature>
<proteinExistence type="predicted"/>
<evidence type="ECO:0000313" key="7">
    <source>
        <dbReference type="Proteomes" id="UP000590564"/>
    </source>
</evidence>
<dbReference type="EMBL" id="JACDUO010000001">
    <property type="protein sequence ID" value="MBA2863618.1"/>
    <property type="molecule type" value="Genomic_DNA"/>
</dbReference>
<dbReference type="AlphaFoldDB" id="A0A2L1CDF7"/>
<feature type="transmembrane region" description="Helical" evidence="1">
    <location>
        <begin position="50"/>
        <end position="70"/>
    </location>
</feature>
<evidence type="ECO:0000313" key="2">
    <source>
        <dbReference type="EMBL" id="AVB77106.1"/>
    </source>
</evidence>
<feature type="transmembrane region" description="Helical" evidence="1">
    <location>
        <begin position="21"/>
        <end position="44"/>
    </location>
</feature>
<evidence type="ECO:0000256" key="1">
    <source>
        <dbReference type="SAM" id="Phobius"/>
    </source>
</evidence>
<accession>A0A2L1CDF7</accession>
<reference evidence="2" key="2">
    <citation type="submission" date="2018-02" db="EMBL/GenBank/DDBJ databases">
        <title>Complete genome sequence of the Methanococcus maripaludis type strain JJ (DSM 2067), a model for selenoprotein synthesis in Archaea.</title>
        <authorList>
            <person name="Poehlein A."/>
            <person name="Heym D."/>
            <person name="Quitzke V."/>
            <person name="Fersch J."/>
            <person name="Daniel R."/>
            <person name="Rother M."/>
        </authorList>
    </citation>
    <scope>NUCLEOTIDE SEQUENCE [LARGE SCALE GENOMIC DNA]</scope>
    <source>
        <strain evidence="2">DSM 2067</strain>
    </source>
</reference>
<dbReference type="Proteomes" id="UP000239462">
    <property type="component" value="Chromosome"/>
</dbReference>
<keyword evidence="1" id="KW-1133">Transmembrane helix</keyword>